<evidence type="ECO:0000313" key="12">
    <source>
        <dbReference type="Proteomes" id="UP001255917"/>
    </source>
</evidence>
<evidence type="ECO:0000256" key="1">
    <source>
        <dbReference type="ARBA" id="ARBA00000830"/>
    </source>
</evidence>
<gene>
    <name evidence="11" type="primary">gph</name>
    <name evidence="11" type="ORF">RSO68_10350</name>
</gene>
<protein>
    <recommendedName>
        <fullName evidence="5 10">Phosphoglycolate phosphatase</fullName>
        <shortName evidence="10">PGP</shortName>
        <shortName evidence="10">PGPase</shortName>
        <ecNumber evidence="5 10">3.1.3.18</ecNumber>
    </recommendedName>
</protein>
<dbReference type="Proteomes" id="UP001255917">
    <property type="component" value="Unassembled WGS sequence"/>
</dbReference>
<dbReference type="HAMAP" id="MF_00495">
    <property type="entry name" value="GPH_hydrolase_bact"/>
    <property type="match status" value="1"/>
</dbReference>
<keyword evidence="8 10" id="KW-0460">Magnesium</keyword>
<dbReference type="InterPro" id="IPR050155">
    <property type="entry name" value="HAD-like_hydrolase_sf"/>
</dbReference>
<dbReference type="InterPro" id="IPR023198">
    <property type="entry name" value="PGP-like_dom2"/>
</dbReference>
<dbReference type="NCBIfam" id="TIGR01449">
    <property type="entry name" value="PGP_bact"/>
    <property type="match status" value="1"/>
</dbReference>
<dbReference type="Gene3D" id="3.40.50.1000">
    <property type="entry name" value="HAD superfamily/HAD-like"/>
    <property type="match status" value="1"/>
</dbReference>
<keyword evidence="6 10" id="KW-0479">Metal-binding</keyword>
<keyword evidence="12" id="KW-1185">Reference proteome</keyword>
<evidence type="ECO:0000256" key="8">
    <source>
        <dbReference type="ARBA" id="ARBA00022842"/>
    </source>
</evidence>
<dbReference type="InterPro" id="IPR023214">
    <property type="entry name" value="HAD_sf"/>
</dbReference>
<evidence type="ECO:0000256" key="10">
    <source>
        <dbReference type="HAMAP-Rule" id="MF_00495"/>
    </source>
</evidence>
<dbReference type="PANTHER" id="PTHR43434:SF1">
    <property type="entry name" value="PHOSPHOGLYCOLATE PHOSPHATASE"/>
    <property type="match status" value="1"/>
</dbReference>
<evidence type="ECO:0000256" key="2">
    <source>
        <dbReference type="ARBA" id="ARBA00001946"/>
    </source>
</evidence>
<evidence type="ECO:0000256" key="6">
    <source>
        <dbReference type="ARBA" id="ARBA00022723"/>
    </source>
</evidence>
<evidence type="ECO:0000256" key="5">
    <source>
        <dbReference type="ARBA" id="ARBA00013078"/>
    </source>
</evidence>
<dbReference type="NCBIfam" id="TIGR01509">
    <property type="entry name" value="HAD-SF-IA-v3"/>
    <property type="match status" value="1"/>
</dbReference>
<dbReference type="CDD" id="cd16417">
    <property type="entry name" value="HAD_PGPase"/>
    <property type="match status" value="1"/>
</dbReference>
<feature type="binding site" evidence="10">
    <location>
        <position position="14"/>
    </location>
    <ligand>
        <name>Mg(2+)</name>
        <dbReference type="ChEBI" id="CHEBI:18420"/>
    </ligand>
</feature>
<dbReference type="Gene3D" id="1.10.150.240">
    <property type="entry name" value="Putative phosphatase, domain 2"/>
    <property type="match status" value="1"/>
</dbReference>
<dbReference type="SFLD" id="SFLDS00003">
    <property type="entry name" value="Haloacid_Dehalogenase"/>
    <property type="match status" value="1"/>
</dbReference>
<evidence type="ECO:0000256" key="4">
    <source>
        <dbReference type="ARBA" id="ARBA00006171"/>
    </source>
</evidence>
<evidence type="ECO:0000256" key="9">
    <source>
        <dbReference type="ARBA" id="ARBA00023277"/>
    </source>
</evidence>
<comment type="pathway">
    <text evidence="3 10">Organic acid metabolism; glycolate biosynthesis; glycolate from 2-phosphoglycolate: step 1/1.</text>
</comment>
<dbReference type="SFLD" id="SFLDG01135">
    <property type="entry name" value="C1.5.6:_HAD__Beta-PGM__Phospha"/>
    <property type="match status" value="1"/>
</dbReference>
<dbReference type="InterPro" id="IPR036412">
    <property type="entry name" value="HAD-like_sf"/>
</dbReference>
<feature type="binding site" evidence="10">
    <location>
        <position position="16"/>
    </location>
    <ligand>
        <name>Mg(2+)</name>
        <dbReference type="ChEBI" id="CHEBI:18420"/>
    </ligand>
</feature>
<dbReference type="GO" id="GO:0008967">
    <property type="term" value="F:phosphoglycolate phosphatase activity"/>
    <property type="evidence" value="ECO:0007669"/>
    <property type="project" value="UniProtKB-EC"/>
</dbReference>
<dbReference type="NCBIfam" id="TIGR01549">
    <property type="entry name" value="HAD-SF-IA-v1"/>
    <property type="match status" value="1"/>
</dbReference>
<comment type="similarity">
    <text evidence="4 10">Belongs to the HAD-like hydrolase superfamily. CbbY/CbbZ/Gph/YieH family.</text>
</comment>
<proteinExistence type="inferred from homology"/>
<evidence type="ECO:0000256" key="3">
    <source>
        <dbReference type="ARBA" id="ARBA00004818"/>
    </source>
</evidence>
<evidence type="ECO:0000256" key="7">
    <source>
        <dbReference type="ARBA" id="ARBA00022801"/>
    </source>
</evidence>
<sequence>MHPILNDIRLVAFDLDGTLIDSVPDLAVAADAALVDLGLAPQGEARVRNWVGNGSLTLMERALRFATQASELPETDRRGGPMPGMASVAPREVVTAPPRRSVAGKASLEAGEEIDKDLLEQAHTAFLAHYGRAPCARTRLYPGAREALEGLSARGLPLALVTNKPSAFIAPLLEAFDLARHFALCLGGDSLAAKKPDPAPLLHVAAHFDVAPSACLMVGDSRHDIEAGRAAGFRTLAVPYGYNHGEPVALSRPDGTVESLAELV</sequence>
<dbReference type="EMBL" id="JAVXUR010000003">
    <property type="protein sequence ID" value="MDT8879876.1"/>
    <property type="molecule type" value="Genomic_DNA"/>
</dbReference>
<dbReference type="InterPro" id="IPR037512">
    <property type="entry name" value="PGPase_prok"/>
</dbReference>
<dbReference type="PANTHER" id="PTHR43434">
    <property type="entry name" value="PHOSPHOGLYCOLATE PHOSPHATASE"/>
    <property type="match status" value="1"/>
</dbReference>
<accession>A0ABU3NFC1</accession>
<comment type="caution">
    <text evidence="11">The sequence shown here is derived from an EMBL/GenBank/DDBJ whole genome shotgun (WGS) entry which is preliminary data.</text>
</comment>
<comment type="function">
    <text evidence="10">Specifically catalyzes the dephosphorylation of 2-phosphoglycolate. Is involved in the dissimilation of the intracellular 2-phosphoglycolate formed during the DNA repair of 3'-phosphoglycolate ends, a major class of DNA lesions induced by oxidative stress.</text>
</comment>
<comment type="catalytic activity">
    <reaction evidence="1 10">
        <text>2-phosphoglycolate + H2O = glycolate + phosphate</text>
        <dbReference type="Rhea" id="RHEA:14369"/>
        <dbReference type="ChEBI" id="CHEBI:15377"/>
        <dbReference type="ChEBI" id="CHEBI:29805"/>
        <dbReference type="ChEBI" id="CHEBI:43474"/>
        <dbReference type="ChEBI" id="CHEBI:58033"/>
        <dbReference type="EC" id="3.1.3.18"/>
    </reaction>
</comment>
<keyword evidence="7 10" id="KW-0378">Hydrolase</keyword>
<comment type="cofactor">
    <cofactor evidence="2 10">
        <name>Mg(2+)</name>
        <dbReference type="ChEBI" id="CHEBI:18420"/>
    </cofactor>
</comment>
<keyword evidence="9 10" id="KW-0119">Carbohydrate metabolism</keyword>
<dbReference type="InterPro" id="IPR006439">
    <property type="entry name" value="HAD-SF_hydro_IA"/>
</dbReference>
<dbReference type="RefSeq" id="WP_315586532.1">
    <property type="nucleotide sequence ID" value="NZ_JAVXUR010000003.1"/>
</dbReference>
<evidence type="ECO:0000313" key="11">
    <source>
        <dbReference type="EMBL" id="MDT8879876.1"/>
    </source>
</evidence>
<name>A0ABU3NFC1_9GAMM</name>
<dbReference type="Pfam" id="PF00702">
    <property type="entry name" value="Hydrolase"/>
    <property type="match status" value="1"/>
</dbReference>
<dbReference type="EC" id="3.1.3.18" evidence="5 10"/>
<feature type="binding site" evidence="10">
    <location>
        <position position="220"/>
    </location>
    <ligand>
        <name>Mg(2+)</name>
        <dbReference type="ChEBI" id="CHEBI:18420"/>
    </ligand>
</feature>
<reference evidence="12" key="1">
    <citation type="submission" date="2023-07" db="EMBL/GenBank/DDBJ databases">
        <title>Substrates and metabolic shifts associated with increased methane emissions in unrestored hypersaline salterns.</title>
        <authorList>
            <person name="Bueno De Mesquita C.P."/>
            <person name="Tringe S.G."/>
        </authorList>
    </citation>
    <scope>NUCLEOTIDE SEQUENCE [LARGE SCALE GENOMIC DNA]</scope>
    <source>
        <strain evidence="12">I4</strain>
    </source>
</reference>
<dbReference type="SUPFAM" id="SSF56784">
    <property type="entry name" value="HAD-like"/>
    <property type="match status" value="1"/>
</dbReference>
<feature type="active site" description="Nucleophile" evidence="10">
    <location>
        <position position="14"/>
    </location>
</feature>
<organism evidence="11 12">
    <name type="scientific">Halomonas saccharevitans</name>
    <dbReference type="NCBI Taxonomy" id="416872"/>
    <lineage>
        <taxon>Bacteria</taxon>
        <taxon>Pseudomonadati</taxon>
        <taxon>Pseudomonadota</taxon>
        <taxon>Gammaproteobacteria</taxon>
        <taxon>Oceanospirillales</taxon>
        <taxon>Halomonadaceae</taxon>
        <taxon>Halomonas</taxon>
    </lineage>
</organism>
<dbReference type="SFLD" id="SFLDG01129">
    <property type="entry name" value="C1.5:_HAD__Beta-PGM__Phosphata"/>
    <property type="match status" value="1"/>
</dbReference>